<evidence type="ECO:0000313" key="2">
    <source>
        <dbReference type="Proteomes" id="UP001500213"/>
    </source>
</evidence>
<protein>
    <submittedName>
        <fullName evidence="1">Uncharacterized protein</fullName>
    </submittedName>
</protein>
<name>A0ABP8AI34_9MICO</name>
<reference evidence="2" key="1">
    <citation type="journal article" date="2019" name="Int. J. Syst. Evol. Microbiol.">
        <title>The Global Catalogue of Microorganisms (GCM) 10K type strain sequencing project: providing services to taxonomists for standard genome sequencing and annotation.</title>
        <authorList>
            <consortium name="The Broad Institute Genomics Platform"/>
            <consortium name="The Broad Institute Genome Sequencing Center for Infectious Disease"/>
            <person name="Wu L."/>
            <person name="Ma J."/>
        </authorList>
    </citation>
    <scope>NUCLEOTIDE SEQUENCE [LARGE SCALE GENOMIC DNA]</scope>
    <source>
        <strain evidence="2">JCM 17593</strain>
    </source>
</reference>
<sequence>MYDAVASKASSRRVVVRIAPRRPSSSSAVVNGVAIWPPFDRGLRKAFYTKGKPPIVAGNATEELPVETGSPLAIRSR</sequence>
<accession>A0ABP8AI34</accession>
<proteinExistence type="predicted"/>
<dbReference type="Proteomes" id="UP001500213">
    <property type="component" value="Unassembled WGS sequence"/>
</dbReference>
<organism evidence="1 2">
    <name type="scientific">Gryllotalpicola kribbensis</name>
    <dbReference type="NCBI Taxonomy" id="993084"/>
    <lineage>
        <taxon>Bacteria</taxon>
        <taxon>Bacillati</taxon>
        <taxon>Actinomycetota</taxon>
        <taxon>Actinomycetes</taxon>
        <taxon>Micrococcales</taxon>
        <taxon>Microbacteriaceae</taxon>
        <taxon>Gryllotalpicola</taxon>
    </lineage>
</organism>
<dbReference type="EMBL" id="BAABBX010000004">
    <property type="protein sequence ID" value="GAA4184388.1"/>
    <property type="molecule type" value="Genomic_DNA"/>
</dbReference>
<comment type="caution">
    <text evidence="1">The sequence shown here is derived from an EMBL/GenBank/DDBJ whole genome shotgun (WGS) entry which is preliminary data.</text>
</comment>
<evidence type="ECO:0000313" key="1">
    <source>
        <dbReference type="EMBL" id="GAA4184388.1"/>
    </source>
</evidence>
<keyword evidence="2" id="KW-1185">Reference proteome</keyword>
<gene>
    <name evidence="1" type="ORF">GCM10022288_05030</name>
</gene>